<gene>
    <name evidence="2" type="ORF">ALC53_07586</name>
</gene>
<keyword evidence="1" id="KW-0812">Transmembrane</keyword>
<feature type="transmembrane region" description="Helical" evidence="1">
    <location>
        <begin position="118"/>
        <end position="140"/>
    </location>
</feature>
<organism evidence="2 3">
    <name type="scientific">Atta colombica</name>
    <dbReference type="NCBI Taxonomy" id="520822"/>
    <lineage>
        <taxon>Eukaryota</taxon>
        <taxon>Metazoa</taxon>
        <taxon>Ecdysozoa</taxon>
        <taxon>Arthropoda</taxon>
        <taxon>Hexapoda</taxon>
        <taxon>Insecta</taxon>
        <taxon>Pterygota</taxon>
        <taxon>Neoptera</taxon>
        <taxon>Endopterygota</taxon>
        <taxon>Hymenoptera</taxon>
        <taxon>Apocrita</taxon>
        <taxon>Aculeata</taxon>
        <taxon>Formicoidea</taxon>
        <taxon>Formicidae</taxon>
        <taxon>Myrmicinae</taxon>
        <taxon>Atta</taxon>
    </lineage>
</organism>
<sequence length="382" mass="43148">MTSGLCAVCSHRRVAPAGGLLEHRAGCSRAALRNVPCHPSRLTSLSSHLQPEEVFSVGAELHRPLCILHPEHILQDERGCGFEEAKRFARDKRICFTAMRRQARETNNNFLSSSVLRLYIQMSFILILRSFYFFLCSFWNKAMLQGHCAMLQSLLRSSIISIYRNPDETLALSTATARLESNRQRSEQQKTHVLDMQVFKFYKLYNNEKAQVAYLIFLLFFAGAQEYQVQYMLADVTVVGIFSTAEYDSVLRIVFHAVGNDALSVLSTCTCLTRPGVRPIVIRLVISSTGLFEALSRLSLCLLSSTTSYPTLAPNLIFHLACTRLSFLKDEFDRGILFAWKISSDTYSLKLKNITRHNLLPTTCQSIEYVARDVSPGMSCGR</sequence>
<evidence type="ECO:0000313" key="3">
    <source>
        <dbReference type="Proteomes" id="UP000078540"/>
    </source>
</evidence>
<keyword evidence="3" id="KW-1185">Reference proteome</keyword>
<evidence type="ECO:0000313" key="2">
    <source>
        <dbReference type="EMBL" id="KYM81945.1"/>
    </source>
</evidence>
<proteinExistence type="predicted"/>
<reference evidence="2 3" key="1">
    <citation type="submission" date="2015-09" db="EMBL/GenBank/DDBJ databases">
        <title>Atta colombica WGS genome.</title>
        <authorList>
            <person name="Nygaard S."/>
            <person name="Hu H."/>
            <person name="Boomsma J."/>
            <person name="Zhang G."/>
        </authorList>
    </citation>
    <scope>NUCLEOTIDE SEQUENCE [LARGE SCALE GENOMIC DNA]</scope>
    <source>
        <strain evidence="2">Treedump-2</strain>
        <tissue evidence="2">Whole body</tissue>
    </source>
</reference>
<protein>
    <submittedName>
        <fullName evidence="2">Uncharacterized protein</fullName>
    </submittedName>
</protein>
<keyword evidence="1" id="KW-1133">Transmembrane helix</keyword>
<evidence type="ECO:0000256" key="1">
    <source>
        <dbReference type="SAM" id="Phobius"/>
    </source>
</evidence>
<accession>A0A195BCM5</accession>
<dbReference type="AlphaFoldDB" id="A0A195BCM5"/>
<dbReference type="EMBL" id="KQ976526">
    <property type="protein sequence ID" value="KYM81945.1"/>
    <property type="molecule type" value="Genomic_DNA"/>
</dbReference>
<dbReference type="Proteomes" id="UP000078540">
    <property type="component" value="Unassembled WGS sequence"/>
</dbReference>
<name>A0A195BCM5_9HYME</name>
<keyword evidence="1" id="KW-0472">Membrane</keyword>